<evidence type="ECO:0000259" key="2">
    <source>
        <dbReference type="Pfam" id="PF12850"/>
    </source>
</evidence>
<sequence length="247" mass="27479">MLIAIITDLHANREALQACLAHAEKHKVTRYAFLGDLVGYGADPRWVLDTVMDYVRQGAWALIGNHDAALLQGDGQSMNPVARKVVDWTRAQITAEQLDFIAKLPYRIEWEDILFVHANAWAPEKWDYIDGVMEATRSMHATKASITFCGHVHMPTLFHISLTGKTGEFTPMPEEGIPLSRQRRWLVIPGSAGQPRDGNPAACYASFDTDSQVLTYYRVPYDAETACQKIIAAGLPAVLGHRLLHGN</sequence>
<dbReference type="GO" id="GO:0016791">
    <property type="term" value="F:phosphatase activity"/>
    <property type="evidence" value="ECO:0007669"/>
    <property type="project" value="TreeGrafter"/>
</dbReference>
<dbReference type="PANTHER" id="PTHR42850">
    <property type="entry name" value="METALLOPHOSPHOESTERASE"/>
    <property type="match status" value="1"/>
</dbReference>
<dbReference type="Gene3D" id="3.60.21.10">
    <property type="match status" value="1"/>
</dbReference>
<dbReference type="InterPro" id="IPR011152">
    <property type="entry name" value="Pesterase_MJ0912"/>
</dbReference>
<evidence type="ECO:0000313" key="3">
    <source>
        <dbReference type="EMBL" id="PXX41950.1"/>
    </source>
</evidence>
<gene>
    <name evidence="3" type="ORF">DFR42_106129</name>
</gene>
<proteinExistence type="inferred from homology"/>
<evidence type="ECO:0000313" key="4">
    <source>
        <dbReference type="Proteomes" id="UP000247792"/>
    </source>
</evidence>
<dbReference type="Proteomes" id="UP000247792">
    <property type="component" value="Unassembled WGS sequence"/>
</dbReference>
<dbReference type="InterPro" id="IPR029052">
    <property type="entry name" value="Metallo-depent_PP-like"/>
</dbReference>
<accession>A0A318J2K6</accession>
<dbReference type="PIRSF" id="PIRSF000883">
    <property type="entry name" value="Pesterase_MJ0912"/>
    <property type="match status" value="1"/>
</dbReference>
<comment type="caution">
    <text evidence="3">The sequence shown here is derived from an EMBL/GenBank/DDBJ whole genome shotgun (WGS) entry which is preliminary data.</text>
</comment>
<evidence type="ECO:0000256" key="1">
    <source>
        <dbReference type="ARBA" id="ARBA00008950"/>
    </source>
</evidence>
<dbReference type="GO" id="GO:0005737">
    <property type="term" value="C:cytoplasm"/>
    <property type="evidence" value="ECO:0007669"/>
    <property type="project" value="TreeGrafter"/>
</dbReference>
<dbReference type="SUPFAM" id="SSF56300">
    <property type="entry name" value="Metallo-dependent phosphatases"/>
    <property type="match status" value="1"/>
</dbReference>
<dbReference type="InterPro" id="IPR024654">
    <property type="entry name" value="Calcineurin-like_PHP_lpxH"/>
</dbReference>
<organism evidence="3 4">
    <name type="scientific">Undibacterium pigrum</name>
    <dbReference type="NCBI Taxonomy" id="401470"/>
    <lineage>
        <taxon>Bacteria</taxon>
        <taxon>Pseudomonadati</taxon>
        <taxon>Pseudomonadota</taxon>
        <taxon>Betaproteobacteria</taxon>
        <taxon>Burkholderiales</taxon>
        <taxon>Oxalobacteraceae</taxon>
        <taxon>Undibacterium</taxon>
    </lineage>
</organism>
<feature type="domain" description="Calcineurin-like phosphoesterase" evidence="2">
    <location>
        <begin position="1"/>
        <end position="211"/>
    </location>
</feature>
<dbReference type="RefSeq" id="WP_110256390.1">
    <property type="nucleotide sequence ID" value="NZ_QJKB01000006.1"/>
</dbReference>
<dbReference type="EMBL" id="QJKB01000006">
    <property type="protein sequence ID" value="PXX41950.1"/>
    <property type="molecule type" value="Genomic_DNA"/>
</dbReference>
<dbReference type="PANTHER" id="PTHR42850:SF2">
    <property type="entry name" value="BLL5683 PROTEIN"/>
    <property type="match status" value="1"/>
</dbReference>
<protein>
    <submittedName>
        <fullName evidence="3">Calcineurin-like phosphoesterase family protein</fullName>
    </submittedName>
</protein>
<reference evidence="3 4" key="1">
    <citation type="submission" date="2018-05" db="EMBL/GenBank/DDBJ databases">
        <title>Genomic Encyclopedia of Type Strains, Phase IV (KMG-IV): sequencing the most valuable type-strain genomes for metagenomic binning, comparative biology and taxonomic classification.</title>
        <authorList>
            <person name="Goeker M."/>
        </authorList>
    </citation>
    <scope>NUCLEOTIDE SEQUENCE [LARGE SCALE GENOMIC DNA]</scope>
    <source>
        <strain evidence="3 4">DSM 19792</strain>
    </source>
</reference>
<name>A0A318J2K6_9BURK</name>
<dbReference type="OrthoDB" id="9813918at2"/>
<keyword evidence="4" id="KW-1185">Reference proteome</keyword>
<dbReference type="InterPro" id="IPR050126">
    <property type="entry name" value="Ap4A_hydrolase"/>
</dbReference>
<dbReference type="Pfam" id="PF12850">
    <property type="entry name" value="Metallophos_2"/>
    <property type="match status" value="1"/>
</dbReference>
<comment type="similarity">
    <text evidence="1">Belongs to the metallophosphoesterase superfamily. YfcE family.</text>
</comment>
<dbReference type="AlphaFoldDB" id="A0A318J2K6"/>